<dbReference type="NCBIfam" id="TIGR02436">
    <property type="entry name" value="four helix bundle protein"/>
    <property type="match status" value="1"/>
</dbReference>
<dbReference type="Pfam" id="PF05635">
    <property type="entry name" value="23S_rRNA_IVP"/>
    <property type="match status" value="1"/>
</dbReference>
<dbReference type="EMBL" id="CP013118">
    <property type="protein sequence ID" value="ALO16382.1"/>
    <property type="molecule type" value="Genomic_DNA"/>
</dbReference>
<gene>
    <name evidence="1" type="ORF">L21SP5_02759</name>
</gene>
<keyword evidence="2" id="KW-1185">Reference proteome</keyword>
<dbReference type="KEGG" id="blq:L21SP5_02759"/>
<dbReference type="Proteomes" id="UP000064893">
    <property type="component" value="Chromosome"/>
</dbReference>
<dbReference type="RefSeq" id="WP_057953759.1">
    <property type="nucleotide sequence ID" value="NZ_CP013118.1"/>
</dbReference>
<name>A0A0S2I259_9BACT</name>
<sequence length="123" mass="14683">MSYKNLDIWQLARENVNQIHEMTIRSLPKFEMYEVGSQIRRSSKSVKANIVEGYGRREYKQDFIRFLTFALASNYETLDHLETLFETKSLTDDKIFNQAHDRINHLSRKLYNFINAVHSQHNK</sequence>
<organism evidence="1 2">
    <name type="scientific">Salinivirga cyanobacteriivorans</name>
    <dbReference type="NCBI Taxonomy" id="1307839"/>
    <lineage>
        <taxon>Bacteria</taxon>
        <taxon>Pseudomonadati</taxon>
        <taxon>Bacteroidota</taxon>
        <taxon>Bacteroidia</taxon>
        <taxon>Bacteroidales</taxon>
        <taxon>Salinivirgaceae</taxon>
        <taxon>Salinivirga</taxon>
    </lineage>
</organism>
<dbReference type="PANTHER" id="PTHR38471:SF2">
    <property type="entry name" value="FOUR HELIX BUNDLE PROTEIN"/>
    <property type="match status" value="1"/>
</dbReference>
<dbReference type="CDD" id="cd16377">
    <property type="entry name" value="23S_rRNA_IVP_like"/>
    <property type="match status" value="1"/>
</dbReference>
<dbReference type="AlphaFoldDB" id="A0A0S2I259"/>
<proteinExistence type="predicted"/>
<dbReference type="InterPro" id="IPR036583">
    <property type="entry name" value="23S_rRNA_IVS_sf"/>
</dbReference>
<reference evidence="1 2" key="1">
    <citation type="submission" date="2015-11" db="EMBL/GenBank/DDBJ databases">
        <title>Description and complete genome sequence of a novel strain predominating in hypersaline microbial mats and representing a new family of the Bacteriodetes phylum.</title>
        <authorList>
            <person name="Spring S."/>
            <person name="Bunk B."/>
            <person name="Sproer C."/>
            <person name="Klenk H.-P."/>
        </authorList>
    </citation>
    <scope>NUCLEOTIDE SEQUENCE [LARGE SCALE GENOMIC DNA]</scope>
    <source>
        <strain evidence="1 2">L21-Spi-D4</strain>
    </source>
</reference>
<evidence type="ECO:0000313" key="1">
    <source>
        <dbReference type="EMBL" id="ALO16382.1"/>
    </source>
</evidence>
<dbReference type="PATRIC" id="fig|1307839.3.peg.2896"/>
<dbReference type="OrthoDB" id="9811959at2"/>
<protein>
    <submittedName>
        <fullName evidence="1">Four helix bundle protein</fullName>
    </submittedName>
</protein>
<dbReference type="PANTHER" id="PTHR38471">
    <property type="entry name" value="FOUR HELIX BUNDLE PROTEIN"/>
    <property type="match status" value="1"/>
</dbReference>
<dbReference type="STRING" id="1307839.L21SP5_02759"/>
<accession>A0A0S2I259</accession>
<evidence type="ECO:0000313" key="2">
    <source>
        <dbReference type="Proteomes" id="UP000064893"/>
    </source>
</evidence>
<dbReference type="InterPro" id="IPR012657">
    <property type="entry name" value="23S_rRNA-intervening_sequence"/>
</dbReference>
<dbReference type="SUPFAM" id="SSF158446">
    <property type="entry name" value="IVS-encoded protein-like"/>
    <property type="match status" value="1"/>
</dbReference>
<dbReference type="Gene3D" id="1.20.1440.60">
    <property type="entry name" value="23S rRNA-intervening sequence"/>
    <property type="match status" value="1"/>
</dbReference>